<keyword evidence="2" id="KW-1185">Reference proteome</keyword>
<dbReference type="AlphaFoldDB" id="A0A317WB36"/>
<protein>
    <recommendedName>
        <fullName evidence="3">BTB domain-containing protein</fullName>
    </recommendedName>
</protein>
<proteinExistence type="predicted"/>
<comment type="caution">
    <text evidence="1">The sequence shown here is derived from an EMBL/GenBank/DDBJ whole genome shotgun (WGS) entry which is preliminary data.</text>
</comment>
<gene>
    <name evidence="1" type="ORF">BO94DRAFT_576146</name>
</gene>
<evidence type="ECO:0000313" key="2">
    <source>
        <dbReference type="Proteomes" id="UP000246702"/>
    </source>
</evidence>
<evidence type="ECO:0008006" key="3">
    <source>
        <dbReference type="Google" id="ProtNLM"/>
    </source>
</evidence>
<dbReference type="OrthoDB" id="5275938at2759"/>
<dbReference type="GeneID" id="37117260"/>
<accession>A0A317WB36</accession>
<dbReference type="EMBL" id="MSFK01000018">
    <property type="protein sequence ID" value="PWY83704.1"/>
    <property type="molecule type" value="Genomic_DNA"/>
</dbReference>
<evidence type="ECO:0000313" key="1">
    <source>
        <dbReference type="EMBL" id="PWY83704.1"/>
    </source>
</evidence>
<dbReference type="RefSeq" id="XP_025466172.1">
    <property type="nucleotide sequence ID" value="XM_025615117.1"/>
</dbReference>
<organism evidence="1 2">
    <name type="scientific">Aspergillus sclerotioniger CBS 115572</name>
    <dbReference type="NCBI Taxonomy" id="1450535"/>
    <lineage>
        <taxon>Eukaryota</taxon>
        <taxon>Fungi</taxon>
        <taxon>Dikarya</taxon>
        <taxon>Ascomycota</taxon>
        <taxon>Pezizomycotina</taxon>
        <taxon>Eurotiomycetes</taxon>
        <taxon>Eurotiomycetidae</taxon>
        <taxon>Eurotiales</taxon>
        <taxon>Aspergillaceae</taxon>
        <taxon>Aspergillus</taxon>
        <taxon>Aspergillus subgen. Circumdati</taxon>
    </lineage>
</organism>
<name>A0A317WB36_9EURO</name>
<dbReference type="Proteomes" id="UP000246702">
    <property type="component" value="Unassembled WGS sequence"/>
</dbReference>
<sequence>MASEYDIIDPRGDMLLLVGEYAGQFHTRLVKIEQNHPLFLTPETHDETNAADDVTEQPIRISNAYRLESNMSVSFALANEVPENPSNELVRVGNNPPASHITQAKIRVSSKHLSFASRFFQEKFSIKERSNQEDILPPCFNNLGALYVLLNTIHCRARNVPRHISLETLCMLSILVEEYECLEAVEAFAETWMLNLSESVPRTFNNDVGRWLYIGLVFRNKALFHLMTRIAIRESPGPVPTFGLPVPSSLIGHIEHLRQCKVDSIVVSLYERMEYLLDHGGCCRACDTMLVGSMMLQLKPREIFPPPQAPYEGLSVEHLLRVVSGMQEPRCMELFHQQTGCPAIGCALMPATRLLLRRVDNETTGLDLEWFLSL</sequence>
<reference evidence="1 2" key="1">
    <citation type="submission" date="2016-12" db="EMBL/GenBank/DDBJ databases">
        <title>The genomes of Aspergillus section Nigri reveals drivers in fungal speciation.</title>
        <authorList>
            <consortium name="DOE Joint Genome Institute"/>
            <person name="Vesth T.C."/>
            <person name="Nybo J."/>
            <person name="Theobald S."/>
            <person name="Brandl J."/>
            <person name="Frisvad J.C."/>
            <person name="Nielsen K.F."/>
            <person name="Lyhne E.K."/>
            <person name="Kogle M.E."/>
            <person name="Kuo A."/>
            <person name="Riley R."/>
            <person name="Clum A."/>
            <person name="Nolan M."/>
            <person name="Lipzen A."/>
            <person name="Salamov A."/>
            <person name="Henrissat B."/>
            <person name="Wiebenga A."/>
            <person name="De Vries R.P."/>
            <person name="Grigoriev I.V."/>
            <person name="Mortensen U.H."/>
            <person name="Andersen M.R."/>
            <person name="Baker S.E."/>
        </authorList>
    </citation>
    <scope>NUCLEOTIDE SEQUENCE [LARGE SCALE GENOMIC DNA]</scope>
    <source>
        <strain evidence="1 2">CBS 115572</strain>
    </source>
</reference>